<dbReference type="GO" id="GO:0005886">
    <property type="term" value="C:plasma membrane"/>
    <property type="evidence" value="ECO:0007669"/>
    <property type="project" value="TreeGrafter"/>
</dbReference>
<name>A0A8J5T519_HOMAM</name>
<feature type="region of interest" description="Disordered" evidence="5">
    <location>
        <begin position="881"/>
        <end position="900"/>
    </location>
</feature>
<dbReference type="PANTHER" id="PTHR43243:SF20">
    <property type="entry name" value="CATIONIC AMINO ACID TRANSPORTER 3"/>
    <property type="match status" value="1"/>
</dbReference>
<comment type="subcellular location">
    <subcellularLocation>
        <location evidence="1">Membrane</location>
        <topology evidence="1">Multi-pass membrane protein</topology>
    </subcellularLocation>
</comment>
<feature type="compositionally biased region" description="Gly residues" evidence="5">
    <location>
        <begin position="80"/>
        <end position="89"/>
    </location>
</feature>
<accession>A0A8J5T519</accession>
<feature type="transmembrane region" description="Helical" evidence="6">
    <location>
        <begin position="966"/>
        <end position="987"/>
    </location>
</feature>
<protein>
    <submittedName>
        <fullName evidence="8">Cationic amino acid transporter-like</fullName>
    </submittedName>
</protein>
<evidence type="ECO:0000259" key="7">
    <source>
        <dbReference type="Pfam" id="PF13906"/>
    </source>
</evidence>
<feature type="transmembrane region" description="Helical" evidence="6">
    <location>
        <begin position="538"/>
        <end position="557"/>
    </location>
</feature>
<organism evidence="8 9">
    <name type="scientific">Homarus americanus</name>
    <name type="common">American lobster</name>
    <dbReference type="NCBI Taxonomy" id="6706"/>
    <lineage>
        <taxon>Eukaryota</taxon>
        <taxon>Metazoa</taxon>
        <taxon>Ecdysozoa</taxon>
        <taxon>Arthropoda</taxon>
        <taxon>Crustacea</taxon>
        <taxon>Multicrustacea</taxon>
        <taxon>Malacostraca</taxon>
        <taxon>Eumalacostraca</taxon>
        <taxon>Eucarida</taxon>
        <taxon>Decapoda</taxon>
        <taxon>Pleocyemata</taxon>
        <taxon>Astacidea</taxon>
        <taxon>Nephropoidea</taxon>
        <taxon>Nephropidae</taxon>
        <taxon>Homarus</taxon>
    </lineage>
</organism>
<feature type="transmembrane region" description="Helical" evidence="6">
    <location>
        <begin position="1028"/>
        <end position="1046"/>
    </location>
</feature>
<comment type="caution">
    <text evidence="8">The sequence shown here is derived from an EMBL/GenBank/DDBJ whole genome shotgun (WGS) entry which is preliminary data.</text>
</comment>
<feature type="region of interest" description="Disordered" evidence="5">
    <location>
        <begin position="80"/>
        <end position="114"/>
    </location>
</feature>
<proteinExistence type="predicted"/>
<dbReference type="Proteomes" id="UP000747542">
    <property type="component" value="Unassembled WGS sequence"/>
</dbReference>
<evidence type="ECO:0000256" key="1">
    <source>
        <dbReference type="ARBA" id="ARBA00004141"/>
    </source>
</evidence>
<dbReference type="InterPro" id="IPR029485">
    <property type="entry name" value="CAT_C"/>
</dbReference>
<dbReference type="Pfam" id="PF13520">
    <property type="entry name" value="AA_permease_2"/>
    <property type="match status" value="1"/>
</dbReference>
<evidence type="ECO:0000256" key="4">
    <source>
        <dbReference type="ARBA" id="ARBA00023136"/>
    </source>
</evidence>
<feature type="compositionally biased region" description="Gly residues" evidence="5">
    <location>
        <begin position="241"/>
        <end position="252"/>
    </location>
</feature>
<evidence type="ECO:0000256" key="5">
    <source>
        <dbReference type="SAM" id="MobiDB-lite"/>
    </source>
</evidence>
<keyword evidence="2 6" id="KW-0812">Transmembrane</keyword>
<feature type="compositionally biased region" description="Gly residues" evidence="5">
    <location>
        <begin position="103"/>
        <end position="114"/>
    </location>
</feature>
<evidence type="ECO:0000313" key="8">
    <source>
        <dbReference type="EMBL" id="KAG7173084.1"/>
    </source>
</evidence>
<gene>
    <name evidence="8" type="primary">Slc7A14-L</name>
    <name evidence="8" type="ORF">Hamer_G008607</name>
</gene>
<feature type="transmembrane region" description="Helical" evidence="6">
    <location>
        <begin position="513"/>
        <end position="531"/>
    </location>
</feature>
<feature type="domain" description="Cationic amino acid transporter C-terminal" evidence="7">
    <location>
        <begin position="1001"/>
        <end position="1051"/>
    </location>
</feature>
<dbReference type="AlphaFoldDB" id="A0A8J5T519"/>
<evidence type="ECO:0000256" key="6">
    <source>
        <dbReference type="SAM" id="Phobius"/>
    </source>
</evidence>
<feature type="transmembrane region" description="Helical" evidence="6">
    <location>
        <begin position="577"/>
        <end position="595"/>
    </location>
</feature>
<feature type="transmembrane region" description="Helical" evidence="6">
    <location>
        <begin position="457"/>
        <end position="477"/>
    </location>
</feature>
<feature type="transmembrane region" description="Helical" evidence="6">
    <location>
        <begin position="999"/>
        <end position="1022"/>
    </location>
</feature>
<keyword evidence="9" id="KW-1185">Reference proteome</keyword>
<feature type="non-terminal residue" evidence="8">
    <location>
        <position position="1"/>
    </location>
</feature>
<keyword evidence="4 6" id="KW-0472">Membrane</keyword>
<sequence length="1117" mass="120018">ITSWMFVKEGKHNSMQHNATQINTIRDKSTQQQQQHVTNTMHAWVAEGVGGRGRGWQEAWDVKRGWQKAWGQRAWVAEGVGGSGRGRGGWQRARGCQRRGMSRGVGGRGRGGRGAWEAEGAWVSRGVGCQEAWVAEGVGAEGVGGSGRVGVKRRGMSRAWVAVGAWVSRGVGWAGWQKAWGQRARGCQGVGCQEAWVAEGVGAEGAWVGVGCQEAWVAEGVRGRGRGGSGRVGVKRRGMSRGMGGRGRGGAEAWGQRAGGQWARGCQEAWDVKRWVAEGVGGRGRVGVQRRGWQRAGGRAWVVNEAWVVKRRFCYAELVTWNTQSSGQVYTATYQLVGELVAYLLGIINILFTASSLAAVSKALPLTSHSSPLTPHLSPLTSYLLPLTSYLSPLTSYPSPLTSHPSPLTPYLSPLTPYLSPLPLLSLPGFCYAELVTWNTQSSGQVYTATYQLVGELVAYLLGIINILFTASSLAAVSKALSATMDYLCGGKVESFVASRIGRLPASHLPPDFIAAGASLSVAVILALGLEQAGLLRVTMSVTTVGGLVFFLIVGGLHTEDNPEHIHHALNIGSSELLAGAAVCMAVYSGFYETGRLVKVHRRPHRALPIALSLATGLTFLALFALGIVLTLMTGNEILPKGAPLIQALERRDVGWARLVLGSSQVVMLCLALVEAADPLSRQLVSLATDGLLPSTLAHQCSRTSSHAHAHLFGGSLAALFALLFSHVLVLQVLATCALCLNVVVVLTVMYRRHRCSYGSLCSVAATASSSTPYSYQRVAPPHSRQERTLHFLKDGMRVLPHRVRTQKDKTSPFTSPDSESGVSGLGLDTRDVVPLLDNSEDPHASPLASPLTDTLTSPLHELQEQDNNVVSQQQQFQCVSQETAVSDTESGASGYGTDTEVEDDIDAAVAEYQEKLRVATLDTGIPRTPTPASARRACVALSLLLVTVTVAALVAVYGWEDGRDHPFQVVVLSTSMLATLVIVGLMTRLPTLRPTHLASFRVPVAPWLPAAALLLNVILLVQVLRHSWIVLTLYTTAGLACYFAYGIRHSALATQEVMTQRGPASEVIHLEPLMPPSFTPTLLQASPQLRHDPLRLPSYHQHFTRLTQVDTVLITR</sequence>
<reference evidence="8" key="1">
    <citation type="journal article" date="2021" name="Sci. Adv.">
        <title>The American lobster genome reveals insights on longevity, neural, and immune adaptations.</title>
        <authorList>
            <person name="Polinski J.M."/>
            <person name="Zimin A.V."/>
            <person name="Clark K.F."/>
            <person name="Kohn A.B."/>
            <person name="Sadowski N."/>
            <person name="Timp W."/>
            <person name="Ptitsyn A."/>
            <person name="Khanna P."/>
            <person name="Romanova D.Y."/>
            <person name="Williams P."/>
            <person name="Greenwood S.J."/>
            <person name="Moroz L.L."/>
            <person name="Walt D.R."/>
            <person name="Bodnar A.G."/>
        </authorList>
    </citation>
    <scope>NUCLEOTIDE SEQUENCE</scope>
    <source>
        <strain evidence="8">GMGI-L3</strain>
    </source>
</reference>
<feature type="transmembrane region" description="Helical" evidence="6">
    <location>
        <begin position="938"/>
        <end position="960"/>
    </location>
</feature>
<dbReference type="EMBL" id="JAHLQT010010178">
    <property type="protein sequence ID" value="KAG7173084.1"/>
    <property type="molecule type" value="Genomic_DNA"/>
</dbReference>
<evidence type="ECO:0000313" key="9">
    <source>
        <dbReference type="Proteomes" id="UP000747542"/>
    </source>
</evidence>
<evidence type="ECO:0000256" key="3">
    <source>
        <dbReference type="ARBA" id="ARBA00022989"/>
    </source>
</evidence>
<dbReference type="InterPro" id="IPR002293">
    <property type="entry name" value="AA/rel_permease1"/>
</dbReference>
<feature type="region of interest" description="Disordered" evidence="5">
    <location>
        <begin position="226"/>
        <end position="254"/>
    </location>
</feature>
<keyword evidence="3 6" id="KW-1133">Transmembrane helix</keyword>
<feature type="transmembrane region" description="Helical" evidence="6">
    <location>
        <begin position="731"/>
        <end position="751"/>
    </location>
</feature>
<dbReference type="Gene3D" id="1.20.1740.10">
    <property type="entry name" value="Amino acid/polyamine transporter I"/>
    <property type="match status" value="2"/>
</dbReference>
<dbReference type="PANTHER" id="PTHR43243">
    <property type="entry name" value="INNER MEMBRANE TRANSPORTER YGJI-RELATED"/>
    <property type="match status" value="1"/>
</dbReference>
<feature type="region of interest" description="Disordered" evidence="5">
    <location>
        <begin position="804"/>
        <end position="855"/>
    </location>
</feature>
<evidence type="ECO:0000256" key="2">
    <source>
        <dbReference type="ARBA" id="ARBA00022692"/>
    </source>
</evidence>
<dbReference type="GO" id="GO:0015171">
    <property type="term" value="F:amino acid transmembrane transporter activity"/>
    <property type="evidence" value="ECO:0007669"/>
    <property type="project" value="TreeGrafter"/>
</dbReference>
<dbReference type="Pfam" id="PF13906">
    <property type="entry name" value="AA_permease_C"/>
    <property type="match status" value="1"/>
</dbReference>
<feature type="transmembrane region" description="Helical" evidence="6">
    <location>
        <begin position="607"/>
        <end position="635"/>
    </location>
</feature>
<feature type="compositionally biased region" description="Polar residues" evidence="5">
    <location>
        <begin position="812"/>
        <end position="822"/>
    </location>
</feature>
<feature type="transmembrane region" description="Helical" evidence="6">
    <location>
        <begin position="340"/>
        <end position="360"/>
    </location>
</feature>